<dbReference type="InterPro" id="IPR013780">
    <property type="entry name" value="Glyco_hydro_b"/>
</dbReference>
<evidence type="ECO:0000313" key="3">
    <source>
        <dbReference type="Proteomes" id="UP000078486"/>
    </source>
</evidence>
<dbReference type="EMBL" id="LRRQ01000137">
    <property type="protein sequence ID" value="OAM88371.1"/>
    <property type="molecule type" value="Genomic_DNA"/>
</dbReference>
<accession>A0A178IFI7</accession>
<proteinExistence type="predicted"/>
<gene>
    <name evidence="2" type="ORF">AW736_19610</name>
</gene>
<dbReference type="SMART" id="SM00813">
    <property type="entry name" value="Alpha-L-AF_C"/>
    <property type="match status" value="1"/>
</dbReference>
<dbReference type="Pfam" id="PF06964">
    <property type="entry name" value="Alpha-L-AF_C"/>
    <property type="match status" value="1"/>
</dbReference>
<comment type="caution">
    <text evidence="2">The sequence shown here is derived from an EMBL/GenBank/DDBJ whole genome shotgun (WGS) entry which is preliminary data.</text>
</comment>
<dbReference type="GO" id="GO:0046556">
    <property type="term" value="F:alpha-L-arabinofuranosidase activity"/>
    <property type="evidence" value="ECO:0007669"/>
    <property type="project" value="InterPro"/>
</dbReference>
<dbReference type="Proteomes" id="UP000078486">
    <property type="component" value="Unassembled WGS sequence"/>
</dbReference>
<keyword evidence="3" id="KW-1185">Reference proteome</keyword>
<sequence length="169" mass="18339">MTQLERNGDIVRLTSYAPLRAKIGRTQWTPNLVYFTNTHVYPTINYHVQKLFGSNAGDTWLDTHAGNSGVADQVALSMVRDSKTGDLILKVVNPGDTVKGLRIKLGGAKNFIPGAVKTVLAGDPKAENTPGNPTPLLPVTTQIKISELFDCEAPARSLTVIRIKQMKNG</sequence>
<protein>
    <recommendedName>
        <fullName evidence="1">Alpha-L-arabinofuranosidase C-terminal domain-containing protein</fullName>
    </recommendedName>
</protein>
<evidence type="ECO:0000259" key="1">
    <source>
        <dbReference type="SMART" id="SM00813"/>
    </source>
</evidence>
<dbReference type="PANTHER" id="PTHR31776:SF26">
    <property type="entry name" value="SECRETED ARABINOSIDASE"/>
    <property type="match status" value="1"/>
</dbReference>
<evidence type="ECO:0000313" key="2">
    <source>
        <dbReference type="EMBL" id="OAM88371.1"/>
    </source>
</evidence>
<dbReference type="Gene3D" id="2.60.40.1180">
    <property type="entry name" value="Golgi alpha-mannosidase II"/>
    <property type="match status" value="1"/>
</dbReference>
<dbReference type="STRING" id="1184151.AW736_19610"/>
<feature type="domain" description="Alpha-L-arabinofuranosidase C-terminal" evidence="1">
    <location>
        <begin position="1"/>
        <end position="157"/>
    </location>
</feature>
<dbReference type="GO" id="GO:0046373">
    <property type="term" value="P:L-arabinose metabolic process"/>
    <property type="evidence" value="ECO:0007669"/>
    <property type="project" value="InterPro"/>
</dbReference>
<dbReference type="InterPro" id="IPR010720">
    <property type="entry name" value="Alpha-L-AF_C"/>
</dbReference>
<dbReference type="AlphaFoldDB" id="A0A178IFI7"/>
<name>A0A178IFI7_9BACT</name>
<organism evidence="2 3">
    <name type="scientific">Termitidicoccus mucosus</name>
    <dbReference type="NCBI Taxonomy" id="1184151"/>
    <lineage>
        <taxon>Bacteria</taxon>
        <taxon>Pseudomonadati</taxon>
        <taxon>Verrucomicrobiota</taxon>
        <taxon>Opitutia</taxon>
        <taxon>Opitutales</taxon>
        <taxon>Opitutaceae</taxon>
        <taxon>Termitidicoccus</taxon>
    </lineage>
</organism>
<dbReference type="PANTHER" id="PTHR31776">
    <property type="entry name" value="ALPHA-L-ARABINOFURANOSIDASE 1"/>
    <property type="match status" value="1"/>
</dbReference>
<reference evidence="2 3" key="1">
    <citation type="submission" date="2016-01" db="EMBL/GenBank/DDBJ databases">
        <title>High potential of lignocellulose degradation of a new Verrucomicrobia species.</title>
        <authorList>
            <person name="Wang Y."/>
            <person name="Shi Y."/>
            <person name="Qiu Z."/>
            <person name="Liu S."/>
            <person name="Yang H."/>
        </authorList>
    </citation>
    <scope>NUCLEOTIDE SEQUENCE [LARGE SCALE GENOMIC DNA]</scope>
    <source>
        <strain evidence="2 3">TSB47</strain>
    </source>
</reference>
<dbReference type="InterPro" id="IPR051563">
    <property type="entry name" value="Glycosyl_Hydrolase_51"/>
</dbReference>